<protein>
    <submittedName>
        <fullName evidence="1">Uncharacterized protein</fullName>
    </submittedName>
</protein>
<name>W2VQH1_PHYNI</name>
<evidence type="ECO:0000313" key="2">
    <source>
        <dbReference type="Proteomes" id="UP000018958"/>
    </source>
</evidence>
<proteinExistence type="predicted"/>
<dbReference type="AlphaFoldDB" id="W2VQH1"/>
<dbReference type="EMBL" id="ANIX01004405">
    <property type="protein sequence ID" value="ETP00441.1"/>
    <property type="molecule type" value="Genomic_DNA"/>
</dbReference>
<reference evidence="1 2" key="1">
    <citation type="submission" date="2013-11" db="EMBL/GenBank/DDBJ databases">
        <title>The Genome Sequence of Phytophthora parasitica CJ01A1.</title>
        <authorList>
            <consortium name="The Broad Institute Genomics Platform"/>
            <person name="Russ C."/>
            <person name="Tyler B."/>
            <person name="Panabieres F."/>
            <person name="Shan W."/>
            <person name="Tripathy S."/>
            <person name="Grunwald N."/>
            <person name="Machado M."/>
            <person name="Johnson C.S."/>
            <person name="Walker B."/>
            <person name="Young S.K."/>
            <person name="Zeng Q."/>
            <person name="Gargeya S."/>
            <person name="Fitzgerald M."/>
            <person name="Haas B."/>
            <person name="Abouelleil A."/>
            <person name="Allen A.W."/>
            <person name="Alvarado L."/>
            <person name="Arachchi H.M."/>
            <person name="Berlin A.M."/>
            <person name="Chapman S.B."/>
            <person name="Gainer-Dewar J."/>
            <person name="Goldberg J."/>
            <person name="Griggs A."/>
            <person name="Gujja S."/>
            <person name="Hansen M."/>
            <person name="Howarth C."/>
            <person name="Imamovic A."/>
            <person name="Ireland A."/>
            <person name="Larimer J."/>
            <person name="McCowan C."/>
            <person name="Murphy C."/>
            <person name="Pearson M."/>
            <person name="Poon T.W."/>
            <person name="Priest M."/>
            <person name="Roberts A."/>
            <person name="Saif S."/>
            <person name="Shea T."/>
            <person name="Sisk P."/>
            <person name="Sykes S."/>
            <person name="Wortman J."/>
            <person name="Nusbaum C."/>
            <person name="Birren B."/>
        </authorList>
    </citation>
    <scope>NUCLEOTIDE SEQUENCE [LARGE SCALE GENOMIC DNA]</scope>
    <source>
        <strain evidence="1 2">CJ01A1</strain>
    </source>
</reference>
<sequence length="104" mass="11087">MSRNLTTFGKHCECATFSHKFGLHLRLRLGEAACLALGIDVAVVASLLPALLSLLSCGSAGGRAPVIRTDEAGVPSLKKLQQVANSPTFLALECHDWKYDGHGR</sequence>
<dbReference type="Proteomes" id="UP000018958">
    <property type="component" value="Unassembled WGS sequence"/>
</dbReference>
<accession>W2VQH1</accession>
<gene>
    <name evidence="1" type="ORF">F441_22145</name>
</gene>
<comment type="caution">
    <text evidence="1">The sequence shown here is derived from an EMBL/GenBank/DDBJ whole genome shotgun (WGS) entry which is preliminary data.</text>
</comment>
<evidence type="ECO:0000313" key="1">
    <source>
        <dbReference type="EMBL" id="ETP00441.1"/>
    </source>
</evidence>
<organism evidence="1 2">
    <name type="scientific">Phytophthora nicotianae CJ01A1</name>
    <dbReference type="NCBI Taxonomy" id="1317063"/>
    <lineage>
        <taxon>Eukaryota</taxon>
        <taxon>Sar</taxon>
        <taxon>Stramenopiles</taxon>
        <taxon>Oomycota</taxon>
        <taxon>Peronosporomycetes</taxon>
        <taxon>Peronosporales</taxon>
        <taxon>Peronosporaceae</taxon>
        <taxon>Phytophthora</taxon>
    </lineage>
</organism>